<dbReference type="Pfam" id="PF02746">
    <property type="entry name" value="MR_MLE_N"/>
    <property type="match status" value="1"/>
</dbReference>
<sequence length="395" mass="44364">MKITKVEIFDIECPKRPVWNPVFVRIYTDEGIHGTGEAGLAYDLGHSAAAHMIKEIAEAMLIGFDPFITEALWAKMLRESFWGLGGGPVIYAAMSAIDTALWDIRGKALNQPVYNLLGGKTNGKLRCYASQLQFDWDDEITKLNAPADYARATEKAMQDGYDAVKVDPIVYDKDGVTHYDRTRLFTRQEMNLFRARLKAMRDVMGDDGDIIFECHSLLGATTAVQLGDIVEEMDCLYYEEPVNYLNARLHDKVARKVNVPIAGGERLYNRWDIRPYLEEQSIDVLQPDVGLCGGFTETKKVCDYADIYDVRIQAHVCGGPVATAASLHLETAIPNFLIHEHHTYATKDWNRELCIQDPQPVNGYIEAPDTPGIGIELNDEVVYRSPHMTVTELKG</sequence>
<evidence type="ECO:0000256" key="1">
    <source>
        <dbReference type="ARBA" id="ARBA00023239"/>
    </source>
</evidence>
<dbReference type="PROSITE" id="PS00908">
    <property type="entry name" value="MR_MLE_1"/>
    <property type="match status" value="1"/>
</dbReference>
<evidence type="ECO:0000313" key="4">
    <source>
        <dbReference type="Proteomes" id="UP000631300"/>
    </source>
</evidence>
<dbReference type="Pfam" id="PF13378">
    <property type="entry name" value="MR_MLE_C"/>
    <property type="match status" value="1"/>
</dbReference>
<gene>
    <name evidence="3" type="ORF">GCM10007391_11630</name>
</gene>
<reference evidence="3" key="1">
    <citation type="journal article" date="2014" name="Int. J. Syst. Evol. Microbiol.">
        <title>Complete genome sequence of Corynebacterium casei LMG S-19264T (=DSM 44701T), isolated from a smear-ripened cheese.</title>
        <authorList>
            <consortium name="US DOE Joint Genome Institute (JGI-PGF)"/>
            <person name="Walter F."/>
            <person name="Albersmeier A."/>
            <person name="Kalinowski J."/>
            <person name="Ruckert C."/>
        </authorList>
    </citation>
    <scope>NUCLEOTIDE SEQUENCE</scope>
    <source>
        <strain evidence="3">KCTC 22164</strain>
    </source>
</reference>
<dbReference type="AlphaFoldDB" id="A0A918JHZ0"/>
<feature type="domain" description="Mandelate racemase/muconate lactonizing enzyme C-terminal" evidence="2">
    <location>
        <begin position="146"/>
        <end position="260"/>
    </location>
</feature>
<dbReference type="GO" id="GO:0009063">
    <property type="term" value="P:amino acid catabolic process"/>
    <property type="evidence" value="ECO:0007669"/>
    <property type="project" value="InterPro"/>
</dbReference>
<keyword evidence="4" id="KW-1185">Reference proteome</keyword>
<organism evidence="3 4">
    <name type="scientific">Alteromonas halophila</name>
    <dbReference type="NCBI Taxonomy" id="516698"/>
    <lineage>
        <taxon>Bacteria</taxon>
        <taxon>Pseudomonadati</taxon>
        <taxon>Pseudomonadota</taxon>
        <taxon>Gammaproteobacteria</taxon>
        <taxon>Alteromonadales</taxon>
        <taxon>Alteromonadaceae</taxon>
        <taxon>Alteromonas/Salinimonas group</taxon>
        <taxon>Alteromonas</taxon>
    </lineage>
</organism>
<dbReference type="InterPro" id="IPR013342">
    <property type="entry name" value="Mandelate_racemase_C"/>
</dbReference>
<comment type="caution">
    <text evidence="3">The sequence shown here is derived from an EMBL/GenBank/DDBJ whole genome shotgun (WGS) entry which is preliminary data.</text>
</comment>
<dbReference type="PANTHER" id="PTHR48080:SF2">
    <property type="entry name" value="D-GALACTONATE DEHYDRATASE"/>
    <property type="match status" value="1"/>
</dbReference>
<evidence type="ECO:0000259" key="2">
    <source>
        <dbReference type="SMART" id="SM00922"/>
    </source>
</evidence>
<proteinExistence type="predicted"/>
<dbReference type="InterPro" id="IPR034593">
    <property type="entry name" value="DgoD-like"/>
</dbReference>
<name>A0A918JHZ0_9ALTE</name>
<keyword evidence="1" id="KW-0456">Lyase</keyword>
<dbReference type="Gene3D" id="3.20.20.120">
    <property type="entry name" value="Enolase-like C-terminal domain"/>
    <property type="match status" value="1"/>
</dbReference>
<evidence type="ECO:0000313" key="3">
    <source>
        <dbReference type="EMBL" id="GGW80387.1"/>
    </source>
</evidence>
<dbReference type="InterPro" id="IPR036849">
    <property type="entry name" value="Enolase-like_C_sf"/>
</dbReference>
<accession>A0A918JHZ0</accession>
<protein>
    <submittedName>
        <fullName evidence="3">MR-MLE family protein</fullName>
    </submittedName>
</protein>
<dbReference type="SMART" id="SM00922">
    <property type="entry name" value="MR_MLE"/>
    <property type="match status" value="1"/>
</dbReference>
<dbReference type="Gene3D" id="3.30.390.10">
    <property type="entry name" value="Enolase-like, N-terminal domain"/>
    <property type="match status" value="1"/>
</dbReference>
<dbReference type="GO" id="GO:0016829">
    <property type="term" value="F:lyase activity"/>
    <property type="evidence" value="ECO:0007669"/>
    <property type="project" value="UniProtKB-KW"/>
</dbReference>
<dbReference type="InterPro" id="IPR018110">
    <property type="entry name" value="Mandel_Rmase/mucon_lact_enz_CS"/>
</dbReference>
<dbReference type="RefSeq" id="WP_189404296.1">
    <property type="nucleotide sequence ID" value="NZ_BMXP01000002.1"/>
</dbReference>
<dbReference type="SFLD" id="SFLDS00001">
    <property type="entry name" value="Enolase"/>
    <property type="match status" value="1"/>
</dbReference>
<dbReference type="InterPro" id="IPR013341">
    <property type="entry name" value="Mandelate_racemase_N_dom"/>
</dbReference>
<dbReference type="SFLD" id="SFLDG00179">
    <property type="entry name" value="mandelate_racemase"/>
    <property type="match status" value="1"/>
</dbReference>
<dbReference type="EMBL" id="BMXP01000002">
    <property type="protein sequence ID" value="GGW80387.1"/>
    <property type="molecule type" value="Genomic_DNA"/>
</dbReference>
<dbReference type="SUPFAM" id="SSF51604">
    <property type="entry name" value="Enolase C-terminal domain-like"/>
    <property type="match status" value="1"/>
</dbReference>
<dbReference type="PANTHER" id="PTHR48080">
    <property type="entry name" value="D-GALACTONATE DEHYDRATASE-RELATED"/>
    <property type="match status" value="1"/>
</dbReference>
<dbReference type="SUPFAM" id="SSF54826">
    <property type="entry name" value="Enolase N-terminal domain-like"/>
    <property type="match status" value="1"/>
</dbReference>
<dbReference type="CDD" id="cd03316">
    <property type="entry name" value="MR_like"/>
    <property type="match status" value="1"/>
</dbReference>
<dbReference type="InterPro" id="IPR029065">
    <property type="entry name" value="Enolase_C-like"/>
</dbReference>
<dbReference type="InterPro" id="IPR029017">
    <property type="entry name" value="Enolase-like_N"/>
</dbReference>
<dbReference type="Proteomes" id="UP000631300">
    <property type="component" value="Unassembled WGS sequence"/>
</dbReference>
<reference evidence="3" key="2">
    <citation type="submission" date="2020-09" db="EMBL/GenBank/DDBJ databases">
        <authorList>
            <person name="Sun Q."/>
            <person name="Kim S."/>
        </authorList>
    </citation>
    <scope>NUCLEOTIDE SEQUENCE</scope>
    <source>
        <strain evidence="3">KCTC 22164</strain>
    </source>
</reference>